<dbReference type="FunFam" id="1.20.970.10:FF:000002">
    <property type="entry name" value="Pyrimidine-nucleoside phosphorylase"/>
    <property type="match status" value="1"/>
</dbReference>
<dbReference type="EC" id="2.4.2.2" evidence="6"/>
<dbReference type="Gene3D" id="1.20.970.10">
    <property type="entry name" value="Transferase, Pyrimidine Nucleoside Phosphorylase, Chain C"/>
    <property type="match status" value="1"/>
</dbReference>
<evidence type="ECO:0000256" key="11">
    <source>
        <dbReference type="ARBA" id="ARBA00048453"/>
    </source>
</evidence>
<evidence type="ECO:0000256" key="12">
    <source>
        <dbReference type="ARBA" id="ARBA00048525"/>
    </source>
</evidence>
<evidence type="ECO:0000256" key="7">
    <source>
        <dbReference type="ARBA" id="ARBA00014680"/>
    </source>
</evidence>
<dbReference type="InterPro" id="IPR036566">
    <property type="entry name" value="PYNP-like_C_sf"/>
</dbReference>
<dbReference type="OrthoDB" id="9763887at2"/>
<dbReference type="SUPFAM" id="SSF52418">
    <property type="entry name" value="Nucleoside phosphorylase/phosphoribosyltransferase catalytic domain"/>
    <property type="match status" value="1"/>
</dbReference>
<sequence>MRMYDLIIKKRNGETLLDEEIKFIIEGYTKGLIPDYQVSAFLMAIYFNGMNEEETVALTMAMAESGEQLDLSEITGIKADKHSTGGVGDKTSLILGPMVAALGIPVAKMSGRGLGHTGGTIDKLESIQGFNTALSKDEFINNVNNIKIAIAGQTTDIAPADKKLYALRDVTATVDNLSLIASSIMSKKIASGAEVIVLDVKTGNGAFMKNEEDAFKLAEAMVKIGNAVGRQTYAIISDMNQPLGRAVGNALEVIEAIQTLKGMGDKSLEALCIHLGSYMLKGVKHVETIEEGKQLLMKTIEDGSAIRKFKEFIKGQNGEEEVVDNVDLFPKAKFIESIHSVVEGFVNEIKTEQIGIATLILGGGRETKESDIDLSVGFIINKKIGDYVAEGESVGTIYANDRNKLEEAKEKFIKAYVIKKEQPKMNKLIKGYVTRDGIFKF</sequence>
<evidence type="ECO:0000313" key="14">
    <source>
        <dbReference type="EMBL" id="TCT15018.1"/>
    </source>
</evidence>
<dbReference type="SMART" id="SM00941">
    <property type="entry name" value="PYNP_C"/>
    <property type="match status" value="1"/>
</dbReference>
<dbReference type="Pfam" id="PF00591">
    <property type="entry name" value="Glycos_transf_3"/>
    <property type="match status" value="1"/>
</dbReference>
<name>A0A4R3MR16_9FIRM</name>
<dbReference type="NCBIfam" id="NF004747">
    <property type="entry name" value="PRK06078.1"/>
    <property type="match status" value="1"/>
</dbReference>
<dbReference type="NCBIfam" id="TIGR02644">
    <property type="entry name" value="Y_phosphoryl"/>
    <property type="match status" value="1"/>
</dbReference>
<evidence type="ECO:0000256" key="8">
    <source>
        <dbReference type="ARBA" id="ARBA00022676"/>
    </source>
</evidence>
<comment type="similarity">
    <text evidence="4">Belongs to the thymidine/pyrimidine-nucleoside phosphorylase family.</text>
</comment>
<evidence type="ECO:0000313" key="15">
    <source>
        <dbReference type="Proteomes" id="UP000294902"/>
    </source>
</evidence>
<organism evidence="14 15">
    <name type="scientific">Natranaerovirga pectinivora</name>
    <dbReference type="NCBI Taxonomy" id="682400"/>
    <lineage>
        <taxon>Bacteria</taxon>
        <taxon>Bacillati</taxon>
        <taxon>Bacillota</taxon>
        <taxon>Clostridia</taxon>
        <taxon>Lachnospirales</taxon>
        <taxon>Natranaerovirgaceae</taxon>
        <taxon>Natranaerovirga</taxon>
    </lineage>
</organism>
<feature type="domain" description="Pyrimidine nucleoside phosphorylase C-terminal" evidence="13">
    <location>
        <begin position="345"/>
        <end position="419"/>
    </location>
</feature>
<comment type="catalytic activity">
    <reaction evidence="11">
        <text>uridine + phosphate = alpha-D-ribose 1-phosphate + uracil</text>
        <dbReference type="Rhea" id="RHEA:24388"/>
        <dbReference type="ChEBI" id="CHEBI:16704"/>
        <dbReference type="ChEBI" id="CHEBI:17568"/>
        <dbReference type="ChEBI" id="CHEBI:43474"/>
        <dbReference type="ChEBI" id="CHEBI:57720"/>
        <dbReference type="EC" id="2.4.2.2"/>
    </reaction>
</comment>
<comment type="caution">
    <text evidence="14">The sequence shown here is derived from an EMBL/GenBank/DDBJ whole genome shotgun (WGS) entry which is preliminary data.</text>
</comment>
<evidence type="ECO:0000256" key="3">
    <source>
        <dbReference type="ARBA" id="ARBA00003877"/>
    </source>
</evidence>
<dbReference type="Gene3D" id="3.40.1030.10">
    <property type="entry name" value="Nucleoside phosphorylase/phosphoribosyltransferase catalytic domain"/>
    <property type="match status" value="1"/>
</dbReference>
<dbReference type="GO" id="GO:0006206">
    <property type="term" value="P:pyrimidine nucleobase metabolic process"/>
    <property type="evidence" value="ECO:0007669"/>
    <property type="project" value="InterPro"/>
</dbReference>
<dbReference type="InterPro" id="IPR036320">
    <property type="entry name" value="Glycosyl_Trfase_fam3_N_dom_sf"/>
</dbReference>
<dbReference type="InterPro" id="IPR013102">
    <property type="entry name" value="PYNP_C"/>
</dbReference>
<dbReference type="InterPro" id="IPR000053">
    <property type="entry name" value="Thymidine/pyrmidine_PPase"/>
</dbReference>
<dbReference type="GO" id="GO:0046872">
    <property type="term" value="F:metal ion binding"/>
    <property type="evidence" value="ECO:0007669"/>
    <property type="project" value="UniProtKB-KW"/>
</dbReference>
<comment type="function">
    <text evidence="3">Catalyzes phosphorolysis of the pyrimidine nucleosides uridine, thymidine and 2'-deoxyuridine with the formation of the corresponding pyrimidine base and ribose-1-phosphate.</text>
</comment>
<keyword evidence="10" id="KW-0479">Metal-binding</keyword>
<dbReference type="InterPro" id="IPR035902">
    <property type="entry name" value="Nuc_phospho_transferase"/>
</dbReference>
<evidence type="ECO:0000256" key="9">
    <source>
        <dbReference type="ARBA" id="ARBA00022679"/>
    </source>
</evidence>
<dbReference type="InterPro" id="IPR000312">
    <property type="entry name" value="Glycosyl_Trfase_fam3"/>
</dbReference>
<accession>A0A4R3MR16</accession>
<evidence type="ECO:0000256" key="5">
    <source>
        <dbReference type="ARBA" id="ARBA00011738"/>
    </source>
</evidence>
<dbReference type="NCBIfam" id="NF004490">
    <property type="entry name" value="PRK05820.1"/>
    <property type="match status" value="1"/>
</dbReference>
<comment type="catalytic activity">
    <reaction evidence="12">
        <text>thymidine + phosphate = 2-deoxy-alpha-D-ribose 1-phosphate + thymine</text>
        <dbReference type="Rhea" id="RHEA:16037"/>
        <dbReference type="ChEBI" id="CHEBI:17748"/>
        <dbReference type="ChEBI" id="CHEBI:17821"/>
        <dbReference type="ChEBI" id="CHEBI:43474"/>
        <dbReference type="ChEBI" id="CHEBI:57259"/>
        <dbReference type="EC" id="2.4.2.2"/>
    </reaction>
</comment>
<gene>
    <name evidence="14" type="ORF">EDC18_104168</name>
</gene>
<dbReference type="SUPFAM" id="SSF54680">
    <property type="entry name" value="Pyrimidine nucleoside phosphorylase C-terminal domain"/>
    <property type="match status" value="1"/>
</dbReference>
<dbReference type="Gene3D" id="3.90.1170.30">
    <property type="entry name" value="Pyrimidine nucleoside phosphorylase-like, C-terminal domain"/>
    <property type="match status" value="1"/>
</dbReference>
<evidence type="ECO:0000256" key="6">
    <source>
        <dbReference type="ARBA" id="ARBA00011889"/>
    </source>
</evidence>
<dbReference type="PANTHER" id="PTHR10515:SF0">
    <property type="entry name" value="THYMIDINE PHOSPHORYLASE"/>
    <property type="match status" value="1"/>
</dbReference>
<evidence type="ECO:0000256" key="4">
    <source>
        <dbReference type="ARBA" id="ARBA00006915"/>
    </source>
</evidence>
<comment type="catalytic activity">
    <reaction evidence="1">
        <text>2'-deoxyuridine + phosphate = 2-deoxy-alpha-D-ribose 1-phosphate + uracil</text>
        <dbReference type="Rhea" id="RHEA:22824"/>
        <dbReference type="ChEBI" id="CHEBI:16450"/>
        <dbReference type="ChEBI" id="CHEBI:17568"/>
        <dbReference type="ChEBI" id="CHEBI:43474"/>
        <dbReference type="ChEBI" id="CHEBI:57259"/>
        <dbReference type="EC" id="2.4.2.2"/>
    </reaction>
</comment>
<dbReference type="PANTHER" id="PTHR10515">
    <property type="entry name" value="THYMIDINE PHOSPHORYLASE"/>
    <property type="match status" value="1"/>
</dbReference>
<evidence type="ECO:0000259" key="13">
    <source>
        <dbReference type="SMART" id="SM00941"/>
    </source>
</evidence>
<keyword evidence="9" id="KW-0808">Transferase</keyword>
<dbReference type="InterPro" id="IPR017872">
    <property type="entry name" value="Pyrmidine_PPase_CS"/>
</dbReference>
<evidence type="ECO:0000256" key="1">
    <source>
        <dbReference type="ARBA" id="ARBA00001066"/>
    </source>
</evidence>
<reference evidence="14 15" key="1">
    <citation type="submission" date="2019-03" db="EMBL/GenBank/DDBJ databases">
        <title>Genomic Encyclopedia of Type Strains, Phase IV (KMG-IV): sequencing the most valuable type-strain genomes for metagenomic binning, comparative biology and taxonomic classification.</title>
        <authorList>
            <person name="Goeker M."/>
        </authorList>
    </citation>
    <scope>NUCLEOTIDE SEQUENCE [LARGE SCALE GENOMIC DNA]</scope>
    <source>
        <strain evidence="14 15">DSM 24629</strain>
    </source>
</reference>
<dbReference type="Proteomes" id="UP000294902">
    <property type="component" value="Unassembled WGS sequence"/>
</dbReference>
<dbReference type="SUPFAM" id="SSF47648">
    <property type="entry name" value="Nucleoside phosphorylase/phosphoribosyltransferase N-terminal domain"/>
    <property type="match status" value="1"/>
</dbReference>
<dbReference type="InterPro" id="IPR018090">
    <property type="entry name" value="Pyrmidine_PPas_bac/euk"/>
</dbReference>
<comment type="subunit">
    <text evidence="5">Homodimer.</text>
</comment>
<dbReference type="InterPro" id="IPR017459">
    <property type="entry name" value="Glycosyl_Trfase_fam3_N_dom"/>
</dbReference>
<protein>
    <recommendedName>
        <fullName evidence="7">Pyrimidine-nucleoside phosphorylase</fullName>
        <ecNumber evidence="6">2.4.2.2</ecNumber>
    </recommendedName>
</protein>
<keyword evidence="15" id="KW-1185">Reference proteome</keyword>
<evidence type="ECO:0000256" key="2">
    <source>
        <dbReference type="ARBA" id="ARBA00001958"/>
    </source>
</evidence>
<keyword evidence="8" id="KW-0328">Glycosyltransferase</keyword>
<dbReference type="GO" id="GO:0004645">
    <property type="term" value="F:1,4-alpha-oligoglucan phosphorylase activity"/>
    <property type="evidence" value="ECO:0007669"/>
    <property type="project" value="InterPro"/>
</dbReference>
<comment type="cofactor">
    <cofactor evidence="2">
        <name>K(+)</name>
        <dbReference type="ChEBI" id="CHEBI:29103"/>
    </cofactor>
</comment>
<dbReference type="Pfam" id="PF07831">
    <property type="entry name" value="PYNP_C"/>
    <property type="match status" value="1"/>
</dbReference>
<evidence type="ECO:0000256" key="10">
    <source>
        <dbReference type="ARBA" id="ARBA00022723"/>
    </source>
</evidence>
<dbReference type="AlphaFoldDB" id="A0A4R3MR16"/>
<dbReference type="EMBL" id="SMAL01000004">
    <property type="protein sequence ID" value="TCT15018.1"/>
    <property type="molecule type" value="Genomic_DNA"/>
</dbReference>
<dbReference type="PROSITE" id="PS00647">
    <property type="entry name" value="THYMID_PHOSPHORYLASE"/>
    <property type="match status" value="1"/>
</dbReference>
<proteinExistence type="inferred from homology"/>
<dbReference type="RefSeq" id="WP_132251928.1">
    <property type="nucleotide sequence ID" value="NZ_SMAL01000004.1"/>
</dbReference>
<dbReference type="GO" id="GO:0009032">
    <property type="term" value="F:thymidine phosphorylase activity"/>
    <property type="evidence" value="ECO:0007669"/>
    <property type="project" value="TreeGrafter"/>
</dbReference>
<dbReference type="GO" id="GO:0006213">
    <property type="term" value="P:pyrimidine nucleoside metabolic process"/>
    <property type="evidence" value="ECO:0007669"/>
    <property type="project" value="InterPro"/>
</dbReference>
<dbReference type="GO" id="GO:0005829">
    <property type="term" value="C:cytosol"/>
    <property type="evidence" value="ECO:0007669"/>
    <property type="project" value="TreeGrafter"/>
</dbReference>
<dbReference type="PIRSF" id="PIRSF000478">
    <property type="entry name" value="TP_PyNP"/>
    <property type="match status" value="1"/>
</dbReference>
<dbReference type="FunFam" id="3.40.1030.10:FF:000003">
    <property type="entry name" value="Pyrimidine-nucleoside phosphorylase"/>
    <property type="match status" value="1"/>
</dbReference>
<dbReference type="Pfam" id="PF02885">
    <property type="entry name" value="Glycos_trans_3N"/>
    <property type="match status" value="1"/>
</dbReference>